<dbReference type="EMBL" id="BGPR01110144">
    <property type="protein sequence ID" value="GBM88214.1"/>
    <property type="molecule type" value="Genomic_DNA"/>
</dbReference>
<reference evidence="1 2" key="1">
    <citation type="journal article" date="2019" name="Sci. Rep.">
        <title>Orb-weaving spider Araneus ventricosus genome elucidates the spidroin gene catalogue.</title>
        <authorList>
            <person name="Kono N."/>
            <person name="Nakamura H."/>
            <person name="Ohtoshi R."/>
            <person name="Moran D.A.P."/>
            <person name="Shinohara A."/>
            <person name="Yoshida Y."/>
            <person name="Fujiwara M."/>
            <person name="Mori M."/>
            <person name="Tomita M."/>
            <person name="Arakawa K."/>
        </authorList>
    </citation>
    <scope>NUCLEOTIDE SEQUENCE [LARGE SCALE GENOMIC DNA]</scope>
</reference>
<name>A0A4Y2JE64_ARAVE</name>
<organism evidence="1 2">
    <name type="scientific">Araneus ventricosus</name>
    <name type="common">Orbweaver spider</name>
    <name type="synonym">Epeira ventricosa</name>
    <dbReference type="NCBI Taxonomy" id="182803"/>
    <lineage>
        <taxon>Eukaryota</taxon>
        <taxon>Metazoa</taxon>
        <taxon>Ecdysozoa</taxon>
        <taxon>Arthropoda</taxon>
        <taxon>Chelicerata</taxon>
        <taxon>Arachnida</taxon>
        <taxon>Araneae</taxon>
        <taxon>Araneomorphae</taxon>
        <taxon>Entelegynae</taxon>
        <taxon>Araneoidea</taxon>
        <taxon>Araneidae</taxon>
        <taxon>Araneus</taxon>
    </lineage>
</organism>
<comment type="caution">
    <text evidence="1">The sequence shown here is derived from an EMBL/GenBank/DDBJ whole genome shotgun (WGS) entry which is preliminary data.</text>
</comment>
<gene>
    <name evidence="1" type="ORF">AVEN_259962_1</name>
</gene>
<dbReference type="Proteomes" id="UP000499080">
    <property type="component" value="Unassembled WGS sequence"/>
</dbReference>
<protein>
    <submittedName>
        <fullName evidence="1">Uncharacterized protein</fullName>
    </submittedName>
</protein>
<proteinExistence type="predicted"/>
<accession>A0A4Y2JE64</accession>
<dbReference type="AlphaFoldDB" id="A0A4Y2JE64"/>
<feature type="non-terminal residue" evidence="1">
    <location>
        <position position="1"/>
    </location>
</feature>
<sequence>NDLQNPSKVDKSAWALRRTPEGHLALKANMDVLEKSLMLAKKTIKTLDGSFEGPACFIYGKQSAFNV</sequence>
<evidence type="ECO:0000313" key="2">
    <source>
        <dbReference type="Proteomes" id="UP000499080"/>
    </source>
</evidence>
<evidence type="ECO:0000313" key="1">
    <source>
        <dbReference type="EMBL" id="GBM88214.1"/>
    </source>
</evidence>
<keyword evidence="2" id="KW-1185">Reference proteome</keyword>